<reference evidence="8 9" key="1">
    <citation type="submission" date="2024-03" db="EMBL/GenBank/DDBJ databases">
        <title>Actinomycetospora sp. OC33-EN06, a novel actinomycete isolated from wild orchid (Aerides multiflora).</title>
        <authorList>
            <person name="Suriyachadkun C."/>
        </authorList>
    </citation>
    <scope>NUCLEOTIDE SEQUENCE [LARGE SCALE GENOMIC DNA]</scope>
    <source>
        <strain evidence="8 9">OC33-EN06</strain>
    </source>
</reference>
<accession>A0ABU8NBM1</accession>
<dbReference type="RefSeq" id="WP_337717730.1">
    <property type="nucleotide sequence ID" value="NZ_JBBEGL010000008.1"/>
</dbReference>
<dbReference type="PANTHER" id="PTHR30011:SF16">
    <property type="entry name" value="C2H2 FINGER DOMAIN TRANSCRIPTION FACTOR (EUROFUNG)-RELATED"/>
    <property type="match status" value="1"/>
</dbReference>
<dbReference type="SUPFAM" id="SSF51679">
    <property type="entry name" value="Bacterial luciferase-like"/>
    <property type="match status" value="1"/>
</dbReference>
<dbReference type="Gene3D" id="3.20.20.30">
    <property type="entry name" value="Luciferase-like domain"/>
    <property type="match status" value="1"/>
</dbReference>
<dbReference type="Proteomes" id="UP001370100">
    <property type="component" value="Unassembled WGS sequence"/>
</dbReference>
<dbReference type="InterPro" id="IPR016215">
    <property type="entry name" value="NTA_MOA"/>
</dbReference>
<evidence type="ECO:0000256" key="4">
    <source>
        <dbReference type="ARBA" id="ARBA00023033"/>
    </source>
</evidence>
<organism evidence="8 9">
    <name type="scientific">Actinomycetospora aeridis</name>
    <dbReference type="NCBI Taxonomy" id="3129231"/>
    <lineage>
        <taxon>Bacteria</taxon>
        <taxon>Bacillati</taxon>
        <taxon>Actinomycetota</taxon>
        <taxon>Actinomycetes</taxon>
        <taxon>Pseudonocardiales</taxon>
        <taxon>Pseudonocardiaceae</taxon>
        <taxon>Actinomycetospora</taxon>
    </lineage>
</organism>
<evidence type="ECO:0000313" key="9">
    <source>
        <dbReference type="Proteomes" id="UP001370100"/>
    </source>
</evidence>
<proteinExistence type="inferred from homology"/>
<evidence type="ECO:0000259" key="7">
    <source>
        <dbReference type="Pfam" id="PF00296"/>
    </source>
</evidence>
<keyword evidence="2" id="KW-0288">FMN</keyword>
<gene>
    <name evidence="8" type="ORF">WCD41_25320</name>
</gene>
<evidence type="ECO:0000256" key="2">
    <source>
        <dbReference type="ARBA" id="ARBA00022643"/>
    </source>
</evidence>
<evidence type="ECO:0000256" key="1">
    <source>
        <dbReference type="ARBA" id="ARBA00022630"/>
    </source>
</evidence>
<dbReference type="PANTHER" id="PTHR30011">
    <property type="entry name" value="ALKANESULFONATE MONOOXYGENASE-RELATED"/>
    <property type="match status" value="1"/>
</dbReference>
<protein>
    <submittedName>
        <fullName evidence="8">LLM class flavin-dependent oxidoreductase</fullName>
    </submittedName>
</protein>
<comment type="similarity">
    <text evidence="5">Belongs to the NtaA/SnaA/DszA monooxygenase family.</text>
</comment>
<keyword evidence="4" id="KW-0503">Monooxygenase</keyword>
<keyword evidence="1" id="KW-0285">Flavoprotein</keyword>
<evidence type="ECO:0000256" key="5">
    <source>
        <dbReference type="ARBA" id="ARBA00033748"/>
    </source>
</evidence>
<dbReference type="InterPro" id="IPR036661">
    <property type="entry name" value="Luciferase-like_sf"/>
</dbReference>
<dbReference type="Pfam" id="PF00296">
    <property type="entry name" value="Bac_luciferase"/>
    <property type="match status" value="1"/>
</dbReference>
<sequence>MKLFAEFHHSGDHEGAWRLPTARPDRTNDAGYYVERARIAAEGGFSHVFFADFVGYDPVVRHQVRWPFEPTTLLGAVAATVPDIGVVATGSTVFASPDDLVDTFATLQDVSGGRAGWNIVTAGAPVAAAAFGREAVPAHDARYDAADAVVDHVRAAFTEETRPLFVQAGASPRGRTFAARHADAVFAATPDREAARAFRDDLHARAAALGRPAPLLLPGFLVTLGSTDEEARRRRRQLDDLLSEGTIATLLDQFGLDLPGVGLDDRLPDGLVTGAGFQGIRSRAAVLEGVARELGPDVTLRGLVRHVAGSRGHLQHTGTPEAIAEIMADWVGAGAADGFVVKFSHNPGGAEDFVDGVTPLLRAPGTARHITLTRAGDPGGLPARVPDPPPARRPRSRRRPGLSSLTPVSRLDNPQDPP</sequence>
<comment type="caution">
    <text evidence="8">The sequence shown here is derived from an EMBL/GenBank/DDBJ whole genome shotgun (WGS) entry which is preliminary data.</text>
</comment>
<keyword evidence="9" id="KW-1185">Reference proteome</keyword>
<dbReference type="EMBL" id="JBBEGL010000008">
    <property type="protein sequence ID" value="MEJ2889804.1"/>
    <property type="molecule type" value="Genomic_DNA"/>
</dbReference>
<name>A0ABU8NBM1_9PSEU</name>
<evidence type="ECO:0000313" key="8">
    <source>
        <dbReference type="EMBL" id="MEJ2889804.1"/>
    </source>
</evidence>
<evidence type="ECO:0000256" key="6">
    <source>
        <dbReference type="SAM" id="MobiDB-lite"/>
    </source>
</evidence>
<evidence type="ECO:0000256" key="3">
    <source>
        <dbReference type="ARBA" id="ARBA00023002"/>
    </source>
</evidence>
<feature type="region of interest" description="Disordered" evidence="6">
    <location>
        <begin position="372"/>
        <end position="418"/>
    </location>
</feature>
<dbReference type="PIRSF" id="PIRSF000337">
    <property type="entry name" value="NTA_MOA"/>
    <property type="match status" value="1"/>
</dbReference>
<feature type="domain" description="Luciferase-like" evidence="7">
    <location>
        <begin position="22"/>
        <end position="335"/>
    </location>
</feature>
<keyword evidence="3" id="KW-0560">Oxidoreductase</keyword>
<dbReference type="InterPro" id="IPR011251">
    <property type="entry name" value="Luciferase-like_dom"/>
</dbReference>
<dbReference type="InterPro" id="IPR051260">
    <property type="entry name" value="Diverse_substr_monoxygenases"/>
</dbReference>